<comment type="similarity">
    <text evidence="12">Belongs to the helicase family. PriA subfamily.</text>
</comment>
<dbReference type="SUPFAM" id="SSF52540">
    <property type="entry name" value="P-loop containing nucleoside triphosphate hydrolases"/>
    <property type="match status" value="1"/>
</dbReference>
<dbReference type="GO" id="GO:0006270">
    <property type="term" value="P:DNA replication initiation"/>
    <property type="evidence" value="ECO:0007669"/>
    <property type="project" value="TreeGrafter"/>
</dbReference>
<dbReference type="InterPro" id="IPR042115">
    <property type="entry name" value="PriA_3primeBD_sf"/>
</dbReference>
<sequence length="650" mass="73299">MLAEVYLPLPLNQTYTYRFKEGETQFGCRVSVPFGKRKLTGFVVNVKEDQETDFEIKEIIKSVDKTPIFTSELLDTAKWMSKVYIASVGQILSMMIPSGRRESESALFSAEESFTPIKMLSEEQQSALDEINNNPGETFYLYGVTGSGKSEVYLRAAEEVIRQGRKVIYLVPEITLTHQLLSDISLRFSNRVALLHSALTPSQRLKHWHKIINGEADIAIGARSAVFAPFKDVGLIIIDEEHENSYKSGQTPRYHARQVAQKRAVNMHSTLVMGSATPSLEAYLSMKKGAMKRLDLKTKVAGGAEAKVKIVNMLKESRTISKELEEEIRSALHDRAGVILFLNRRGYTNYYHCNSCGHVEECPNCSIALTYHKSSERMVCHYCGYSTPLVSHCSKCGSHDMSVAGFGTERVEEEAGKLFPSARIARLDTDVASGDKEKVKKTIEDFKKGEIDILLGTQMVAKGLNFPRLRLVGVILADSTLSVPDFRSEERTFSLLEQVKGRAGRYRDDGRVVIQTYRVDDNAIKAVRDQKVAEFYENELEIRKSLGFPPFTRLVALTLRSRNEDSVRKASDELYLLLERVISKSGYSDVYVIGKNPCIIYKKASNFRYQILLSGENFIHLNTIVKVSLERYHTPSNIYIEIDVDPLSLL</sequence>
<evidence type="ECO:0000256" key="2">
    <source>
        <dbReference type="ARBA" id="ARBA00022705"/>
    </source>
</evidence>
<feature type="domain" description="Helicase C-terminal" evidence="14">
    <location>
        <begin position="388"/>
        <end position="543"/>
    </location>
</feature>
<evidence type="ECO:0000256" key="8">
    <source>
        <dbReference type="ARBA" id="ARBA00022840"/>
    </source>
</evidence>
<dbReference type="GO" id="GO:0006310">
    <property type="term" value="P:DNA recombination"/>
    <property type="evidence" value="ECO:0007669"/>
    <property type="project" value="InterPro"/>
</dbReference>
<evidence type="ECO:0000256" key="4">
    <source>
        <dbReference type="ARBA" id="ARBA00022741"/>
    </source>
</evidence>
<comment type="catalytic activity">
    <reaction evidence="11 12">
        <text>ATP + H2O = ADP + phosphate + H(+)</text>
        <dbReference type="Rhea" id="RHEA:13065"/>
        <dbReference type="ChEBI" id="CHEBI:15377"/>
        <dbReference type="ChEBI" id="CHEBI:15378"/>
        <dbReference type="ChEBI" id="CHEBI:30616"/>
        <dbReference type="ChEBI" id="CHEBI:43474"/>
        <dbReference type="ChEBI" id="CHEBI:456216"/>
        <dbReference type="EC" id="5.6.2.4"/>
    </reaction>
</comment>
<feature type="binding site" evidence="12">
    <location>
        <position position="356"/>
    </location>
    <ligand>
        <name>Zn(2+)</name>
        <dbReference type="ChEBI" id="CHEBI:29105"/>
        <label>1</label>
    </ligand>
</feature>
<evidence type="ECO:0000256" key="9">
    <source>
        <dbReference type="ARBA" id="ARBA00023125"/>
    </source>
</evidence>
<dbReference type="GO" id="GO:0003677">
    <property type="term" value="F:DNA binding"/>
    <property type="evidence" value="ECO:0007669"/>
    <property type="project" value="UniProtKB-UniRule"/>
</dbReference>
<name>A0A7X2TPT3_9SPIO</name>
<accession>A0A7X2TPT3</accession>
<comment type="function">
    <text evidence="12">Initiates the restart of stalled replication forks, which reloads the replicative helicase on sites other than the origin of replication. Recognizes and binds to abandoned replication forks and remodels them to uncover a helicase loading site. Promotes assembly of the primosome at these replication forks.</text>
</comment>
<keyword evidence="6 12" id="KW-0347">Helicase</keyword>
<evidence type="ECO:0000256" key="3">
    <source>
        <dbReference type="ARBA" id="ARBA00022723"/>
    </source>
</evidence>
<dbReference type="FunFam" id="3.40.1440.60:FF:000001">
    <property type="entry name" value="Primosomal protein N"/>
    <property type="match status" value="1"/>
</dbReference>
<reference evidence="15 16" key="1">
    <citation type="submission" date="2019-08" db="EMBL/GenBank/DDBJ databases">
        <title>In-depth cultivation of the pig gut microbiome towards novel bacterial diversity and tailored functional studies.</title>
        <authorList>
            <person name="Wylensek D."/>
            <person name="Hitch T.C.A."/>
            <person name="Clavel T."/>
        </authorList>
    </citation>
    <scope>NUCLEOTIDE SEQUENCE [LARGE SCALE GENOMIC DNA]</scope>
    <source>
        <strain evidence="15 16">NM-380-WT-3C1</strain>
    </source>
</reference>
<dbReference type="GO" id="GO:1990077">
    <property type="term" value="C:primosome complex"/>
    <property type="evidence" value="ECO:0007669"/>
    <property type="project" value="UniProtKB-UniRule"/>
</dbReference>
<feature type="domain" description="Helicase ATP-binding" evidence="13">
    <location>
        <begin position="130"/>
        <end position="296"/>
    </location>
</feature>
<evidence type="ECO:0000256" key="1">
    <source>
        <dbReference type="ARBA" id="ARBA00022515"/>
    </source>
</evidence>
<dbReference type="GO" id="GO:0005524">
    <property type="term" value="F:ATP binding"/>
    <property type="evidence" value="ECO:0007669"/>
    <property type="project" value="UniProtKB-UniRule"/>
</dbReference>
<proteinExistence type="inferred from homology"/>
<evidence type="ECO:0000313" key="15">
    <source>
        <dbReference type="EMBL" id="MSU05766.1"/>
    </source>
</evidence>
<dbReference type="InterPro" id="IPR014001">
    <property type="entry name" value="Helicase_ATP-bd"/>
</dbReference>
<keyword evidence="2 12" id="KW-0235">DNA replication</keyword>
<dbReference type="CDD" id="cd18804">
    <property type="entry name" value="SF2_C_priA"/>
    <property type="match status" value="1"/>
</dbReference>
<dbReference type="GO" id="GO:0008270">
    <property type="term" value="F:zinc ion binding"/>
    <property type="evidence" value="ECO:0007669"/>
    <property type="project" value="UniProtKB-UniRule"/>
</dbReference>
<evidence type="ECO:0000256" key="12">
    <source>
        <dbReference type="HAMAP-Rule" id="MF_00983"/>
    </source>
</evidence>
<evidence type="ECO:0000313" key="16">
    <source>
        <dbReference type="Proteomes" id="UP000460549"/>
    </source>
</evidence>
<feature type="binding site" evidence="12">
    <location>
        <position position="393"/>
    </location>
    <ligand>
        <name>Zn(2+)</name>
        <dbReference type="ChEBI" id="CHEBI:29105"/>
        <label>1</label>
    </ligand>
</feature>
<dbReference type="InterPro" id="IPR011545">
    <property type="entry name" value="DEAD/DEAH_box_helicase_dom"/>
</dbReference>
<keyword evidence="3 12" id="KW-0479">Metal-binding</keyword>
<keyword evidence="7 12" id="KW-0862">Zinc</keyword>
<comment type="cofactor">
    <cofactor evidence="12">
        <name>Zn(2+)</name>
        <dbReference type="ChEBI" id="CHEBI:29105"/>
    </cofactor>
    <text evidence="12">Binds 2 zinc ions per subunit.</text>
</comment>
<dbReference type="SMART" id="SM00487">
    <property type="entry name" value="DEXDc"/>
    <property type="match status" value="1"/>
</dbReference>
<dbReference type="EMBL" id="VUNN01000003">
    <property type="protein sequence ID" value="MSU05766.1"/>
    <property type="molecule type" value="Genomic_DNA"/>
</dbReference>
<feature type="binding site" evidence="12">
    <location>
        <position position="383"/>
    </location>
    <ligand>
        <name>Zn(2+)</name>
        <dbReference type="ChEBI" id="CHEBI:29105"/>
        <label>2</label>
    </ligand>
</feature>
<dbReference type="PANTHER" id="PTHR30580:SF0">
    <property type="entry name" value="PRIMOSOMAL PROTEIN N"/>
    <property type="match status" value="1"/>
</dbReference>
<dbReference type="InterPro" id="IPR005259">
    <property type="entry name" value="PriA"/>
</dbReference>
<dbReference type="Proteomes" id="UP000460549">
    <property type="component" value="Unassembled WGS sequence"/>
</dbReference>
<dbReference type="HAMAP" id="MF_00983">
    <property type="entry name" value="PriA"/>
    <property type="match status" value="1"/>
</dbReference>
<protein>
    <recommendedName>
        <fullName evidence="12">Replication restart protein PriA</fullName>
    </recommendedName>
    <alternativeName>
        <fullName evidence="12">ATP-dependent DNA helicase PriA</fullName>
        <ecNumber evidence="12">5.6.2.4</ecNumber>
    </alternativeName>
    <alternativeName>
        <fullName evidence="12">DNA 3'-5' helicase PriA</fullName>
    </alternativeName>
</protein>
<comment type="subunit">
    <text evidence="12">Component of the replication restart primosome.</text>
</comment>
<dbReference type="InterPro" id="IPR041236">
    <property type="entry name" value="PriA_C"/>
</dbReference>
<dbReference type="SMART" id="SM00490">
    <property type="entry name" value="HELICc"/>
    <property type="match status" value="1"/>
</dbReference>
<comment type="catalytic activity">
    <reaction evidence="12">
        <text>Couples ATP hydrolysis with the unwinding of duplex DNA by translocating in the 3'-5' direction.</text>
        <dbReference type="EC" id="5.6.2.4"/>
    </reaction>
</comment>
<evidence type="ECO:0000259" key="14">
    <source>
        <dbReference type="PROSITE" id="PS51194"/>
    </source>
</evidence>
<gene>
    <name evidence="12 15" type="primary">priA</name>
    <name evidence="15" type="ORF">FYJ80_03100</name>
</gene>
<dbReference type="CDD" id="cd17929">
    <property type="entry name" value="DEXHc_priA"/>
    <property type="match status" value="1"/>
</dbReference>
<evidence type="ECO:0000256" key="5">
    <source>
        <dbReference type="ARBA" id="ARBA00022801"/>
    </source>
</evidence>
<feature type="binding site" evidence="12">
    <location>
        <position position="396"/>
    </location>
    <ligand>
        <name>Zn(2+)</name>
        <dbReference type="ChEBI" id="CHEBI:29105"/>
        <label>1</label>
    </ligand>
</feature>
<dbReference type="GO" id="GO:0016787">
    <property type="term" value="F:hydrolase activity"/>
    <property type="evidence" value="ECO:0007669"/>
    <property type="project" value="UniProtKB-KW"/>
</dbReference>
<dbReference type="InterPro" id="IPR027417">
    <property type="entry name" value="P-loop_NTPase"/>
</dbReference>
<keyword evidence="10 12" id="KW-0413">Isomerase</keyword>
<evidence type="ECO:0000256" key="10">
    <source>
        <dbReference type="ARBA" id="ARBA00023235"/>
    </source>
</evidence>
<dbReference type="Pfam" id="PF17764">
    <property type="entry name" value="PriA_3primeBD"/>
    <property type="match status" value="1"/>
</dbReference>
<dbReference type="InterPro" id="IPR001650">
    <property type="entry name" value="Helicase_C-like"/>
</dbReference>
<organism evidence="15 16">
    <name type="scientific">Bullifex porci</name>
    <dbReference type="NCBI Taxonomy" id="2606638"/>
    <lineage>
        <taxon>Bacteria</taxon>
        <taxon>Pseudomonadati</taxon>
        <taxon>Spirochaetota</taxon>
        <taxon>Spirochaetia</taxon>
        <taxon>Spirochaetales</taxon>
        <taxon>Spirochaetaceae</taxon>
        <taxon>Bullifex</taxon>
    </lineage>
</organism>
<feature type="binding site" evidence="12">
    <location>
        <position position="365"/>
    </location>
    <ligand>
        <name>Zn(2+)</name>
        <dbReference type="ChEBI" id="CHEBI:29105"/>
        <label>2</label>
    </ligand>
</feature>
<dbReference type="AlphaFoldDB" id="A0A7X2TPT3"/>
<dbReference type="GO" id="GO:0043138">
    <property type="term" value="F:3'-5' DNA helicase activity"/>
    <property type="evidence" value="ECO:0007669"/>
    <property type="project" value="UniProtKB-EC"/>
</dbReference>
<evidence type="ECO:0000256" key="6">
    <source>
        <dbReference type="ARBA" id="ARBA00022806"/>
    </source>
</evidence>
<dbReference type="EC" id="5.6.2.4" evidence="12"/>
<dbReference type="Pfam" id="PF18074">
    <property type="entry name" value="PriA_C"/>
    <property type="match status" value="1"/>
</dbReference>
<feature type="binding site" evidence="12">
    <location>
        <position position="353"/>
    </location>
    <ligand>
        <name>Zn(2+)</name>
        <dbReference type="ChEBI" id="CHEBI:29105"/>
        <label>1</label>
    </ligand>
</feature>
<dbReference type="GO" id="GO:0006302">
    <property type="term" value="P:double-strand break repair"/>
    <property type="evidence" value="ECO:0007669"/>
    <property type="project" value="InterPro"/>
</dbReference>
<dbReference type="Gene3D" id="3.40.50.300">
    <property type="entry name" value="P-loop containing nucleotide triphosphate hydrolases"/>
    <property type="match status" value="2"/>
</dbReference>
<keyword evidence="4 12" id="KW-0547">Nucleotide-binding</keyword>
<dbReference type="PANTHER" id="PTHR30580">
    <property type="entry name" value="PRIMOSOMAL PROTEIN N"/>
    <property type="match status" value="1"/>
</dbReference>
<dbReference type="Pfam" id="PF00271">
    <property type="entry name" value="Helicase_C"/>
    <property type="match status" value="1"/>
</dbReference>
<keyword evidence="9 12" id="KW-0238">DNA-binding</keyword>
<keyword evidence="1 12" id="KW-0639">Primosome</keyword>
<dbReference type="Gene3D" id="3.40.1440.60">
    <property type="entry name" value="PriA, 3(prime) DNA-binding domain"/>
    <property type="match status" value="1"/>
</dbReference>
<evidence type="ECO:0000256" key="7">
    <source>
        <dbReference type="ARBA" id="ARBA00022833"/>
    </source>
</evidence>
<evidence type="ECO:0000259" key="13">
    <source>
        <dbReference type="PROSITE" id="PS51192"/>
    </source>
</evidence>
<evidence type="ECO:0000256" key="11">
    <source>
        <dbReference type="ARBA" id="ARBA00048988"/>
    </source>
</evidence>
<dbReference type="InterPro" id="IPR040498">
    <property type="entry name" value="PriA_CRR"/>
</dbReference>
<dbReference type="GO" id="GO:0006269">
    <property type="term" value="P:DNA replication, synthesis of primer"/>
    <property type="evidence" value="ECO:0007669"/>
    <property type="project" value="UniProtKB-KW"/>
</dbReference>
<dbReference type="RefSeq" id="WP_154424662.1">
    <property type="nucleotide sequence ID" value="NZ_VUNN01000003.1"/>
</dbReference>
<dbReference type="NCBIfam" id="TIGR00595">
    <property type="entry name" value="priA"/>
    <property type="match status" value="1"/>
</dbReference>
<keyword evidence="8 12" id="KW-0067">ATP-binding</keyword>
<dbReference type="InterPro" id="IPR041222">
    <property type="entry name" value="PriA_3primeBD"/>
</dbReference>
<dbReference type="Pfam" id="PF00270">
    <property type="entry name" value="DEAD"/>
    <property type="match status" value="1"/>
</dbReference>
<dbReference type="FunFam" id="3.40.50.300:FF:000489">
    <property type="entry name" value="Primosome assembly protein PriA"/>
    <property type="match status" value="1"/>
</dbReference>
<dbReference type="PROSITE" id="PS51194">
    <property type="entry name" value="HELICASE_CTER"/>
    <property type="match status" value="1"/>
</dbReference>
<feature type="binding site" evidence="12">
    <location>
        <position position="362"/>
    </location>
    <ligand>
        <name>Zn(2+)</name>
        <dbReference type="ChEBI" id="CHEBI:29105"/>
        <label>2</label>
    </ligand>
</feature>
<keyword evidence="5 12" id="KW-0378">Hydrolase</keyword>
<dbReference type="Pfam" id="PF18319">
    <property type="entry name" value="Zn_ribbon_PriA"/>
    <property type="match status" value="1"/>
</dbReference>
<dbReference type="PROSITE" id="PS51192">
    <property type="entry name" value="HELICASE_ATP_BIND_1"/>
    <property type="match status" value="1"/>
</dbReference>
<keyword evidence="16" id="KW-1185">Reference proteome</keyword>
<feature type="binding site" evidence="12">
    <location>
        <position position="380"/>
    </location>
    <ligand>
        <name>Zn(2+)</name>
        <dbReference type="ChEBI" id="CHEBI:29105"/>
        <label>2</label>
    </ligand>
</feature>
<comment type="caution">
    <text evidence="15">The sequence shown here is derived from an EMBL/GenBank/DDBJ whole genome shotgun (WGS) entry which is preliminary data.</text>
</comment>